<dbReference type="EC" id="3.2.1.51" evidence="3"/>
<dbReference type="InterPro" id="IPR016286">
    <property type="entry name" value="FUC_metazoa-typ"/>
</dbReference>
<sequence>MGAKYTFLTARHHEGFALWPSTHPNAFHAGQAPMRRDLISEYVTAVRDAGLRVGIYFSPLSWRYPGYYDVNGTNCLPNSWGYTTDPAHKENARVMKNEVYQQVKELVTRYGKIDDFWWDGGWLGQQGTDADAAFFWEPGKYRDAANAWPVDTASSDSDPATGKPLGLTGLVRKHQPDIVSTLRSGWIGDYTSEEGSSVPTGAIRTGKLAEKCFTIGGSWGYNAGSKVMSFSATMNVLVNAWVRNMTCLLNIGPDRTGVVPADQAAMVRGVGSFLSSCGKAVYGTRGGPWEPVDGQYGFTYKDNTFYIHLLPGYGGTGFTTPSIGDAQVPRVFDVATGAGLSYTAGTDGRVTITGVNRTRIPEDSVVGVTLDRSVQPADIAAGTAATASSEETSQGNTAAKAVDGSTATRWCASSGDTGQWLKVDLGSERSLTGTRIAWESAATNYRYRIEGSTDNADWTTLADLTATTGTSQVQVSVFRAQARYVRVTVTGLPSGAWASIRNLEVYDRPFSADVGSVRLVNRKSGKVLEVGDGATADGAAVDQWPWNGGTNQQWKPLPNTDGSYRLSNVRSGKVLDSPGGSGQGAGLDQWTDDGGDNQSWKLVPSQTSGYRQLVNVRNGWCADVKDASASDGAPVIQWPATGGSNQDWQIVAL</sequence>
<accession>A0A918YMN6</accession>
<reference evidence="9" key="2">
    <citation type="submission" date="2020-09" db="EMBL/GenBank/DDBJ databases">
        <authorList>
            <person name="Sun Q."/>
            <person name="Ohkuma M."/>
        </authorList>
    </citation>
    <scope>NUCLEOTIDE SEQUENCE</scope>
    <source>
        <strain evidence="9">JCM 4714</strain>
    </source>
</reference>
<dbReference type="Pfam" id="PF00754">
    <property type="entry name" value="F5_F8_type_C"/>
    <property type="match status" value="1"/>
</dbReference>
<dbReference type="Pfam" id="PF14200">
    <property type="entry name" value="RicinB_lectin_2"/>
    <property type="match status" value="2"/>
</dbReference>
<dbReference type="InterPro" id="IPR000772">
    <property type="entry name" value="Ricin_B_lectin"/>
</dbReference>
<dbReference type="SMART" id="SM00231">
    <property type="entry name" value="FA58C"/>
    <property type="match status" value="1"/>
</dbReference>
<proteinExistence type="inferred from homology"/>
<dbReference type="CDD" id="cd00161">
    <property type="entry name" value="beta-trefoil_Ricin-like"/>
    <property type="match status" value="1"/>
</dbReference>
<dbReference type="Gene3D" id="3.20.20.80">
    <property type="entry name" value="Glycosidases"/>
    <property type="match status" value="1"/>
</dbReference>
<dbReference type="Pfam" id="PF01120">
    <property type="entry name" value="Alpha_L_fucos"/>
    <property type="match status" value="1"/>
</dbReference>
<feature type="domain" description="F5/8 type C" evidence="8">
    <location>
        <begin position="367"/>
        <end position="508"/>
    </location>
</feature>
<name>A0A918YMN6_9ACTN</name>
<dbReference type="InterPro" id="IPR000933">
    <property type="entry name" value="Glyco_hydro_29"/>
</dbReference>
<dbReference type="SUPFAM" id="SSF49785">
    <property type="entry name" value="Galactose-binding domain-like"/>
    <property type="match status" value="1"/>
</dbReference>
<comment type="caution">
    <text evidence="9">The sequence shown here is derived from an EMBL/GenBank/DDBJ whole genome shotgun (WGS) entry which is preliminary data.</text>
</comment>
<organism evidence="9 10">
    <name type="scientific">Streptomyces alanosinicus</name>
    <dbReference type="NCBI Taxonomy" id="68171"/>
    <lineage>
        <taxon>Bacteria</taxon>
        <taxon>Bacillati</taxon>
        <taxon>Actinomycetota</taxon>
        <taxon>Actinomycetes</taxon>
        <taxon>Kitasatosporales</taxon>
        <taxon>Streptomycetaceae</taxon>
        <taxon>Streptomyces</taxon>
    </lineage>
</organism>
<evidence type="ECO:0000256" key="6">
    <source>
        <dbReference type="ARBA" id="ARBA00023295"/>
    </source>
</evidence>
<dbReference type="SUPFAM" id="SSF50370">
    <property type="entry name" value="Ricin B-like lectins"/>
    <property type="match status" value="1"/>
</dbReference>
<dbReference type="PANTHER" id="PTHR10030">
    <property type="entry name" value="ALPHA-L-FUCOSIDASE"/>
    <property type="match status" value="1"/>
</dbReference>
<dbReference type="InterPro" id="IPR017853">
    <property type="entry name" value="GH"/>
</dbReference>
<reference evidence="9" key="1">
    <citation type="journal article" date="2014" name="Int. J. Syst. Evol. Microbiol.">
        <title>Complete genome sequence of Corynebacterium casei LMG S-19264T (=DSM 44701T), isolated from a smear-ripened cheese.</title>
        <authorList>
            <consortium name="US DOE Joint Genome Institute (JGI-PGF)"/>
            <person name="Walter F."/>
            <person name="Albersmeier A."/>
            <person name="Kalinowski J."/>
            <person name="Ruckert C."/>
        </authorList>
    </citation>
    <scope>NUCLEOTIDE SEQUENCE</scope>
    <source>
        <strain evidence="9">JCM 4714</strain>
    </source>
</reference>
<dbReference type="EMBL" id="BMVG01000018">
    <property type="protein sequence ID" value="GHE08918.1"/>
    <property type="molecule type" value="Genomic_DNA"/>
</dbReference>
<evidence type="ECO:0000256" key="4">
    <source>
        <dbReference type="ARBA" id="ARBA00022729"/>
    </source>
</evidence>
<comment type="similarity">
    <text evidence="2">Belongs to the glycosyl hydrolase 29 family.</text>
</comment>
<dbReference type="Gene3D" id="2.60.120.260">
    <property type="entry name" value="Galactose-binding domain-like"/>
    <property type="match status" value="1"/>
</dbReference>
<feature type="compositionally biased region" description="Low complexity" evidence="7">
    <location>
        <begin position="381"/>
        <end position="393"/>
    </location>
</feature>
<dbReference type="AlphaFoldDB" id="A0A918YMN6"/>
<evidence type="ECO:0000256" key="5">
    <source>
        <dbReference type="ARBA" id="ARBA00022801"/>
    </source>
</evidence>
<keyword evidence="10" id="KW-1185">Reference proteome</keyword>
<dbReference type="SUPFAM" id="SSF51445">
    <property type="entry name" value="(Trans)glycosidases"/>
    <property type="match status" value="1"/>
</dbReference>
<evidence type="ECO:0000256" key="7">
    <source>
        <dbReference type="SAM" id="MobiDB-lite"/>
    </source>
</evidence>
<keyword evidence="6" id="KW-0326">Glycosidase</keyword>
<feature type="region of interest" description="Disordered" evidence="7">
    <location>
        <begin position="575"/>
        <end position="597"/>
    </location>
</feature>
<dbReference type="GO" id="GO:0005764">
    <property type="term" value="C:lysosome"/>
    <property type="evidence" value="ECO:0007669"/>
    <property type="project" value="TreeGrafter"/>
</dbReference>
<comment type="function">
    <text evidence="1">Alpha-L-fucosidase is responsible for hydrolyzing the alpha-1,6-linked fucose joined to the reducing-end N-acetylglucosamine of the carbohydrate moieties of glycoproteins.</text>
</comment>
<dbReference type="Proteomes" id="UP000655443">
    <property type="component" value="Unassembled WGS sequence"/>
</dbReference>
<dbReference type="PROSITE" id="PS50022">
    <property type="entry name" value="FA58C_3"/>
    <property type="match status" value="1"/>
</dbReference>
<feature type="region of interest" description="Disordered" evidence="7">
    <location>
        <begin position="381"/>
        <end position="401"/>
    </location>
</feature>
<dbReference type="RefSeq" id="WP_229882037.1">
    <property type="nucleotide sequence ID" value="NZ_BMVG01000018.1"/>
</dbReference>
<evidence type="ECO:0000256" key="3">
    <source>
        <dbReference type="ARBA" id="ARBA00012662"/>
    </source>
</evidence>
<dbReference type="PRINTS" id="PR00741">
    <property type="entry name" value="GLHYDRLASE29"/>
</dbReference>
<gene>
    <name evidence="9" type="ORF">GCM10010339_59420</name>
</gene>
<dbReference type="GO" id="GO:0006004">
    <property type="term" value="P:fucose metabolic process"/>
    <property type="evidence" value="ECO:0007669"/>
    <property type="project" value="InterPro"/>
</dbReference>
<dbReference type="Gene3D" id="2.80.10.50">
    <property type="match status" value="3"/>
</dbReference>
<evidence type="ECO:0000256" key="1">
    <source>
        <dbReference type="ARBA" id="ARBA00004071"/>
    </source>
</evidence>
<dbReference type="GO" id="GO:0004560">
    <property type="term" value="F:alpha-L-fucosidase activity"/>
    <property type="evidence" value="ECO:0007669"/>
    <property type="project" value="InterPro"/>
</dbReference>
<dbReference type="SMART" id="SM00812">
    <property type="entry name" value="Alpha_L_fucos"/>
    <property type="match status" value="1"/>
</dbReference>
<dbReference type="InterPro" id="IPR035992">
    <property type="entry name" value="Ricin_B-like_lectins"/>
</dbReference>
<evidence type="ECO:0000313" key="9">
    <source>
        <dbReference type="EMBL" id="GHE08918.1"/>
    </source>
</evidence>
<dbReference type="PROSITE" id="PS50231">
    <property type="entry name" value="RICIN_B_LECTIN"/>
    <property type="match status" value="1"/>
</dbReference>
<evidence type="ECO:0000256" key="2">
    <source>
        <dbReference type="ARBA" id="ARBA00007951"/>
    </source>
</evidence>
<keyword evidence="5" id="KW-0378">Hydrolase</keyword>
<evidence type="ECO:0000313" key="10">
    <source>
        <dbReference type="Proteomes" id="UP000655443"/>
    </source>
</evidence>
<dbReference type="InterPro" id="IPR000421">
    <property type="entry name" value="FA58C"/>
</dbReference>
<dbReference type="InterPro" id="IPR008979">
    <property type="entry name" value="Galactose-bd-like_sf"/>
</dbReference>
<dbReference type="GO" id="GO:0016139">
    <property type="term" value="P:glycoside catabolic process"/>
    <property type="evidence" value="ECO:0007669"/>
    <property type="project" value="TreeGrafter"/>
</dbReference>
<protein>
    <recommendedName>
        <fullName evidence="3">alpha-L-fucosidase</fullName>
        <ecNumber evidence="3">3.2.1.51</ecNumber>
    </recommendedName>
</protein>
<dbReference type="InterPro" id="IPR057739">
    <property type="entry name" value="Glyco_hydro_29_N"/>
</dbReference>
<dbReference type="PANTHER" id="PTHR10030:SF37">
    <property type="entry name" value="ALPHA-L-FUCOSIDASE-RELATED"/>
    <property type="match status" value="1"/>
</dbReference>
<dbReference type="SMART" id="SM00458">
    <property type="entry name" value="RICIN"/>
    <property type="match status" value="1"/>
</dbReference>
<keyword evidence="4" id="KW-0732">Signal</keyword>
<evidence type="ECO:0000259" key="8">
    <source>
        <dbReference type="PROSITE" id="PS50022"/>
    </source>
</evidence>